<dbReference type="AlphaFoldDB" id="A0A8S4N939"/>
<keyword evidence="3" id="KW-0235">DNA replication</keyword>
<keyword evidence="7" id="KW-0255">Endonuclease</keyword>
<keyword evidence="4" id="KW-0540">Nuclease</keyword>
<evidence type="ECO:0000256" key="7">
    <source>
        <dbReference type="ARBA" id="ARBA00022759"/>
    </source>
</evidence>
<evidence type="ECO:0000256" key="6">
    <source>
        <dbReference type="ARBA" id="ARBA00022741"/>
    </source>
</evidence>
<sequence>MTSKAKTQCWCFTINNYTEEDETRLKALTPQYMIYGKEVGESATPHLQGFINLGIKGRKSFTSMKKMIGQNAYIKEARASEAANEKYCSKDGDVYKPQIKRFRHEKASKQN</sequence>
<dbReference type="Pfam" id="PF02407">
    <property type="entry name" value="Viral_Rep"/>
    <property type="match status" value="1"/>
</dbReference>
<evidence type="ECO:0000256" key="5">
    <source>
        <dbReference type="ARBA" id="ARBA00022723"/>
    </source>
</evidence>
<organism evidence="12 13">
    <name type="scientific">Owenia fusiformis</name>
    <name type="common">Polychaete worm</name>
    <dbReference type="NCBI Taxonomy" id="6347"/>
    <lineage>
        <taxon>Eukaryota</taxon>
        <taxon>Metazoa</taxon>
        <taxon>Spiralia</taxon>
        <taxon>Lophotrochozoa</taxon>
        <taxon>Annelida</taxon>
        <taxon>Polychaeta</taxon>
        <taxon>Sedentaria</taxon>
        <taxon>Canalipalpata</taxon>
        <taxon>Sabellida</taxon>
        <taxon>Oweniida</taxon>
        <taxon>Oweniidae</taxon>
        <taxon>Owenia</taxon>
    </lineage>
</organism>
<accession>A0A8S4N939</accession>
<dbReference type="GO" id="GO:0000166">
    <property type="term" value="F:nucleotide binding"/>
    <property type="evidence" value="ECO:0007669"/>
    <property type="project" value="UniProtKB-KW"/>
</dbReference>
<name>A0A8S4N939_OWEFU</name>
<comment type="caution">
    <text evidence="12">The sequence shown here is derived from an EMBL/GenBank/DDBJ whole genome shotgun (WGS) entry which is preliminary data.</text>
</comment>
<dbReference type="OrthoDB" id="1926167at2759"/>
<gene>
    <name evidence="12" type="ORF">OFUS_LOCUS4347</name>
</gene>
<evidence type="ECO:0000313" key="12">
    <source>
        <dbReference type="EMBL" id="CAH1777288.1"/>
    </source>
</evidence>
<evidence type="ECO:0000313" key="13">
    <source>
        <dbReference type="Proteomes" id="UP000749559"/>
    </source>
</evidence>
<keyword evidence="8" id="KW-0378">Hydrolase</keyword>
<evidence type="ECO:0000256" key="3">
    <source>
        <dbReference type="ARBA" id="ARBA00022705"/>
    </source>
</evidence>
<feature type="non-terminal residue" evidence="12">
    <location>
        <position position="111"/>
    </location>
</feature>
<keyword evidence="10" id="KW-0238">DNA-binding</keyword>
<keyword evidence="2" id="KW-0548">Nucleotidyltransferase</keyword>
<dbReference type="GO" id="GO:0016787">
    <property type="term" value="F:hydrolase activity"/>
    <property type="evidence" value="ECO:0007669"/>
    <property type="project" value="UniProtKB-KW"/>
</dbReference>
<evidence type="ECO:0000256" key="2">
    <source>
        <dbReference type="ARBA" id="ARBA00022695"/>
    </source>
</evidence>
<dbReference type="GO" id="GO:0004519">
    <property type="term" value="F:endonuclease activity"/>
    <property type="evidence" value="ECO:0007669"/>
    <property type="project" value="UniProtKB-KW"/>
</dbReference>
<dbReference type="PROSITE" id="PS52020">
    <property type="entry name" value="CRESS_DNA_REP"/>
    <property type="match status" value="1"/>
</dbReference>
<dbReference type="InterPro" id="IPR049912">
    <property type="entry name" value="CRESS_DNA_REP"/>
</dbReference>
<dbReference type="EMBL" id="CAIIXF020000002">
    <property type="protein sequence ID" value="CAH1777288.1"/>
    <property type="molecule type" value="Genomic_DNA"/>
</dbReference>
<proteinExistence type="predicted"/>
<dbReference type="GO" id="GO:0006260">
    <property type="term" value="P:DNA replication"/>
    <property type="evidence" value="ECO:0007669"/>
    <property type="project" value="UniProtKB-KW"/>
</dbReference>
<evidence type="ECO:0000256" key="8">
    <source>
        <dbReference type="ARBA" id="ARBA00022801"/>
    </source>
</evidence>
<feature type="domain" description="CRESS-DNA virus Rep endonuclease" evidence="11">
    <location>
        <begin position="4"/>
        <end position="102"/>
    </location>
</feature>
<dbReference type="GO" id="GO:0046872">
    <property type="term" value="F:metal ion binding"/>
    <property type="evidence" value="ECO:0007669"/>
    <property type="project" value="UniProtKB-KW"/>
</dbReference>
<keyword evidence="5" id="KW-0479">Metal-binding</keyword>
<keyword evidence="13" id="KW-1185">Reference proteome</keyword>
<keyword evidence="1" id="KW-0808">Transferase</keyword>
<keyword evidence="6" id="KW-0547">Nucleotide-binding</keyword>
<dbReference type="Proteomes" id="UP000749559">
    <property type="component" value="Unassembled WGS sequence"/>
</dbReference>
<dbReference type="Gene3D" id="3.40.1310.20">
    <property type="match status" value="1"/>
</dbReference>
<evidence type="ECO:0000256" key="9">
    <source>
        <dbReference type="ARBA" id="ARBA00023124"/>
    </source>
</evidence>
<evidence type="ECO:0000259" key="11">
    <source>
        <dbReference type="PROSITE" id="PS52020"/>
    </source>
</evidence>
<reference evidence="12" key="1">
    <citation type="submission" date="2022-03" db="EMBL/GenBank/DDBJ databases">
        <authorList>
            <person name="Martin C."/>
        </authorList>
    </citation>
    <scope>NUCLEOTIDE SEQUENCE</scope>
</reference>
<evidence type="ECO:0000256" key="1">
    <source>
        <dbReference type="ARBA" id="ARBA00022679"/>
    </source>
</evidence>
<dbReference type="GO" id="GO:0003677">
    <property type="term" value="F:DNA binding"/>
    <property type="evidence" value="ECO:0007669"/>
    <property type="project" value="UniProtKB-KW"/>
</dbReference>
<protein>
    <recommendedName>
        <fullName evidence="11">CRESS-DNA virus Rep endonuclease domain-containing protein</fullName>
    </recommendedName>
</protein>
<evidence type="ECO:0000256" key="10">
    <source>
        <dbReference type="ARBA" id="ARBA00023125"/>
    </source>
</evidence>
<dbReference type="GO" id="GO:0016779">
    <property type="term" value="F:nucleotidyltransferase activity"/>
    <property type="evidence" value="ECO:0007669"/>
    <property type="project" value="UniProtKB-KW"/>
</dbReference>
<keyword evidence="9" id="KW-0190">Covalent protein-DNA linkage</keyword>
<evidence type="ECO:0000256" key="4">
    <source>
        <dbReference type="ARBA" id="ARBA00022722"/>
    </source>
</evidence>